<feature type="non-terminal residue" evidence="1">
    <location>
        <position position="1"/>
    </location>
</feature>
<evidence type="ECO:0000313" key="2">
    <source>
        <dbReference type="Proteomes" id="UP000000305"/>
    </source>
</evidence>
<name>E9I814_DAPPU</name>
<dbReference type="AlphaFoldDB" id="E9I814"/>
<feature type="non-terminal residue" evidence="1">
    <location>
        <position position="322"/>
    </location>
</feature>
<dbReference type="HOGENOM" id="CLU_864856_0_0_1"/>
<dbReference type="InterPro" id="IPR023296">
    <property type="entry name" value="Glyco_hydro_beta-prop_sf"/>
</dbReference>
<evidence type="ECO:0000313" key="1">
    <source>
        <dbReference type="EMBL" id="EFX59866.1"/>
    </source>
</evidence>
<keyword evidence="2" id="KW-1185">Reference proteome</keyword>
<organism evidence="1 2">
    <name type="scientific">Daphnia pulex</name>
    <name type="common">Water flea</name>
    <dbReference type="NCBI Taxonomy" id="6669"/>
    <lineage>
        <taxon>Eukaryota</taxon>
        <taxon>Metazoa</taxon>
        <taxon>Ecdysozoa</taxon>
        <taxon>Arthropoda</taxon>
        <taxon>Crustacea</taxon>
        <taxon>Branchiopoda</taxon>
        <taxon>Diplostraca</taxon>
        <taxon>Cladocera</taxon>
        <taxon>Anomopoda</taxon>
        <taxon>Daphniidae</taxon>
        <taxon>Daphnia</taxon>
    </lineage>
</organism>
<protein>
    <recommendedName>
        <fullName evidence="3">Glycosyl hydrolase family 32 N-terminal domain-containing protein</fullName>
    </recommendedName>
</protein>
<dbReference type="EMBL" id="GL737679">
    <property type="protein sequence ID" value="EFX59866.1"/>
    <property type="molecule type" value="Genomic_DNA"/>
</dbReference>
<proteinExistence type="predicted"/>
<dbReference type="KEGG" id="dpx:DAPPUDRAFT_126474"/>
<dbReference type="SUPFAM" id="SSF75005">
    <property type="entry name" value="Arabinanase/levansucrase/invertase"/>
    <property type="match status" value="1"/>
</dbReference>
<dbReference type="Gene3D" id="2.115.10.20">
    <property type="entry name" value="Glycosyl hydrolase domain, family 43"/>
    <property type="match status" value="1"/>
</dbReference>
<accession>E9I814</accession>
<dbReference type="Proteomes" id="UP000000305">
    <property type="component" value="Unassembled WGS sequence"/>
</dbReference>
<reference evidence="1 2" key="1">
    <citation type="journal article" date="2011" name="Science">
        <title>The ecoresponsive genome of Daphnia pulex.</title>
        <authorList>
            <person name="Colbourne J.K."/>
            <person name="Pfrender M.E."/>
            <person name="Gilbert D."/>
            <person name="Thomas W.K."/>
            <person name="Tucker A."/>
            <person name="Oakley T.H."/>
            <person name="Tokishita S."/>
            <person name="Aerts A."/>
            <person name="Arnold G.J."/>
            <person name="Basu M.K."/>
            <person name="Bauer D.J."/>
            <person name="Caceres C.E."/>
            <person name="Carmel L."/>
            <person name="Casola C."/>
            <person name="Choi J.H."/>
            <person name="Detter J.C."/>
            <person name="Dong Q."/>
            <person name="Dusheyko S."/>
            <person name="Eads B.D."/>
            <person name="Frohlich T."/>
            <person name="Geiler-Samerotte K.A."/>
            <person name="Gerlach D."/>
            <person name="Hatcher P."/>
            <person name="Jogdeo S."/>
            <person name="Krijgsveld J."/>
            <person name="Kriventseva E.V."/>
            <person name="Kultz D."/>
            <person name="Laforsch C."/>
            <person name="Lindquist E."/>
            <person name="Lopez J."/>
            <person name="Manak J.R."/>
            <person name="Muller J."/>
            <person name="Pangilinan J."/>
            <person name="Patwardhan R.P."/>
            <person name="Pitluck S."/>
            <person name="Pritham E.J."/>
            <person name="Rechtsteiner A."/>
            <person name="Rho M."/>
            <person name="Rogozin I.B."/>
            <person name="Sakarya O."/>
            <person name="Salamov A."/>
            <person name="Schaack S."/>
            <person name="Shapiro H."/>
            <person name="Shiga Y."/>
            <person name="Skalitzky C."/>
            <person name="Smith Z."/>
            <person name="Souvorov A."/>
            <person name="Sung W."/>
            <person name="Tang Z."/>
            <person name="Tsuchiya D."/>
            <person name="Tu H."/>
            <person name="Vos H."/>
            <person name="Wang M."/>
            <person name="Wolf Y.I."/>
            <person name="Yamagata H."/>
            <person name="Yamada T."/>
            <person name="Ye Y."/>
            <person name="Shaw J.R."/>
            <person name="Andrews J."/>
            <person name="Crease T.J."/>
            <person name="Tang H."/>
            <person name="Lucas S.M."/>
            <person name="Robertson H.M."/>
            <person name="Bork P."/>
            <person name="Koonin E.V."/>
            <person name="Zdobnov E.M."/>
            <person name="Grigoriev I.V."/>
            <person name="Lynch M."/>
            <person name="Boore J.L."/>
        </authorList>
    </citation>
    <scope>NUCLEOTIDE SEQUENCE [LARGE SCALE GENOMIC DNA]</scope>
</reference>
<evidence type="ECO:0008006" key="3">
    <source>
        <dbReference type="Google" id="ProtNLM"/>
    </source>
</evidence>
<gene>
    <name evidence="1" type="ORF">DAPPUDRAFT_126474</name>
</gene>
<dbReference type="InParanoid" id="E9I814"/>
<sequence length="322" mass="33409">KAEQVSIDADRAEAASQNAQNIADANTYYITPTDPDGTIAGLAGTPSGQGFRVAQGPGNGFKYFRNDSGVAVEIAAVSGEAVVSEIINRVPELEIPYHGALLDKYRAIGAGLRLSDMHYCAPFFESGGGNILDTVGSVALTITSSAGKITLSDSSGHVIFEIDTAGNMKSASLRVLSFLADIANCTVPDSGGFGGNAVNELVSYVGLKGRASQYGNKIELNPGVATRRLGTVIAAKPDVSWMSGQVESPQIWRDPDQLFHMVFTAYSGSLGKPGVGSIGHATSHDLINWSIDAQPLLQGSGNPAAPDKSGCTGPYMVLGDDG</sequence>